<reference evidence="2 5" key="1">
    <citation type="submission" date="2015-11" db="EMBL/GenBank/DDBJ databases">
        <authorList>
            <person name="Varghese N."/>
        </authorList>
    </citation>
    <scope>NUCLEOTIDE SEQUENCE [LARGE SCALE GENOMIC DNA]</scope>
    <source>
        <strain evidence="2 5">JGI-8</strain>
    </source>
</reference>
<evidence type="ECO:0000313" key="3">
    <source>
        <dbReference type="EMBL" id="CUU06958.1"/>
    </source>
</evidence>
<keyword evidence="1" id="KW-1133">Transmembrane helix</keyword>
<reference evidence="3 4" key="2">
    <citation type="submission" date="2015-11" db="EMBL/GenBank/DDBJ databases">
        <authorList>
            <person name="Zhang Y."/>
            <person name="Guo Z."/>
        </authorList>
    </citation>
    <scope>NUCLEOTIDE SEQUENCE [LARGE SCALE GENOMIC DNA]</scope>
    <source>
        <strain evidence="3">JGI-4</strain>
    </source>
</reference>
<accession>A0A0P1MG93</accession>
<dbReference type="Proteomes" id="UP000182200">
    <property type="component" value="Unassembled WGS sequence"/>
</dbReference>
<accession>A0A0S4N6Y8</accession>
<keyword evidence="1" id="KW-0812">Transmembrane</keyword>
<gene>
    <name evidence="3" type="ORF">JGI4_01655</name>
    <name evidence="2" type="ORF">JGI8_00395</name>
</gene>
<feature type="transmembrane region" description="Helical" evidence="1">
    <location>
        <begin position="46"/>
        <end position="69"/>
    </location>
</feature>
<evidence type="ECO:0008006" key="6">
    <source>
        <dbReference type="Google" id="ProtNLM"/>
    </source>
</evidence>
<protein>
    <recommendedName>
        <fullName evidence="6">DUF3592 domain-containing protein</fullName>
    </recommendedName>
</protein>
<accession>A0A0P1P9I8</accession>
<dbReference type="EMBL" id="CZVI01000003">
    <property type="protein sequence ID" value="CUS80277.1"/>
    <property type="molecule type" value="Genomic_DNA"/>
</dbReference>
<dbReference type="RefSeq" id="WP_047134360.1">
    <property type="nucleotide sequence ID" value="NZ_CZVI01000003.1"/>
</dbReference>
<evidence type="ECO:0000256" key="1">
    <source>
        <dbReference type="SAM" id="Phobius"/>
    </source>
</evidence>
<accession>A0A0P1MYT1</accession>
<keyword evidence="5" id="KW-1185">Reference proteome</keyword>
<accession>A0A0P1P5Z5</accession>
<keyword evidence="1" id="KW-0472">Membrane</keyword>
<evidence type="ECO:0000313" key="2">
    <source>
        <dbReference type="EMBL" id="CUS80277.1"/>
    </source>
</evidence>
<evidence type="ECO:0000313" key="4">
    <source>
        <dbReference type="Proteomes" id="UP000182011"/>
    </source>
</evidence>
<accession>A0A0P1MG95</accession>
<accession>A0A0P1LB67</accession>
<dbReference type="EMBL" id="FAOP01000006">
    <property type="protein sequence ID" value="CUU06958.1"/>
    <property type="molecule type" value="Genomic_DNA"/>
</dbReference>
<evidence type="ECO:0000313" key="5">
    <source>
        <dbReference type="Proteomes" id="UP000182200"/>
    </source>
</evidence>
<proteinExistence type="predicted"/>
<dbReference type="Proteomes" id="UP000182011">
    <property type="component" value="Unassembled WGS sequence"/>
</dbReference>
<accession>A0A0P1LET1</accession>
<sequence length="164" mass="18713">MKRIFLFGGSLFLTGGGFLLYGGYELYYSLLSYLSKGNYWGRFYDSFIKGIVITSFGLLFIAAGIFMIISEKKCQRIRTTGVPVKGTITKIIESPGERRLYYEYRDAYGRLYKGKGYELSEREAYGLVVGNEINILIDPENPKYHIIVLEKTSSHLLRAKIKEG</sequence>
<dbReference type="AlphaFoldDB" id="A0A0P1P9I8"/>
<organism evidence="3 4">
    <name type="scientific">Candidatus Kryptonium thompsonii</name>
    <dbReference type="NCBI Taxonomy" id="1633631"/>
    <lineage>
        <taxon>Bacteria</taxon>
        <taxon>Pseudomonadati</taxon>
        <taxon>Candidatus Kryptoniota</taxon>
        <taxon>Candidatus Kryptonium</taxon>
    </lineage>
</organism>
<name>A0A0P1P9I8_9BACT</name>